<comment type="cofactor">
    <cofactor evidence="1">
        <name>FAD</name>
        <dbReference type="ChEBI" id="CHEBI:57692"/>
    </cofactor>
</comment>
<dbReference type="Pfam" id="PF21274">
    <property type="entry name" value="Rng_hyd_C"/>
    <property type="match status" value="1"/>
</dbReference>
<proteinExistence type="predicted"/>
<dbReference type="PANTHER" id="PTHR43004">
    <property type="entry name" value="TRK SYSTEM POTASSIUM UPTAKE PROTEIN"/>
    <property type="match status" value="1"/>
</dbReference>
<dbReference type="InterPro" id="IPR002938">
    <property type="entry name" value="FAD-bd"/>
</dbReference>
<evidence type="ECO:0000256" key="1">
    <source>
        <dbReference type="ARBA" id="ARBA00001974"/>
    </source>
</evidence>
<dbReference type="AlphaFoldDB" id="A0A164MMK1"/>
<dbReference type="GO" id="GO:0071949">
    <property type="term" value="F:FAD binding"/>
    <property type="evidence" value="ECO:0007669"/>
    <property type="project" value="InterPro"/>
</dbReference>
<keyword evidence="6" id="KW-1185">Reference proteome</keyword>
<dbReference type="GO" id="GO:0016709">
    <property type="term" value="F:oxidoreductase activity, acting on paired donors, with incorporation or reduction of molecular oxygen, NAD(P)H as one donor, and incorporation of one atom of oxygen"/>
    <property type="evidence" value="ECO:0007669"/>
    <property type="project" value="UniProtKB-ARBA"/>
</dbReference>
<dbReference type="OrthoDB" id="8670884at2"/>
<evidence type="ECO:0000259" key="4">
    <source>
        <dbReference type="Pfam" id="PF01494"/>
    </source>
</evidence>
<dbReference type="InterPro" id="IPR036188">
    <property type="entry name" value="FAD/NAD-bd_sf"/>
</dbReference>
<dbReference type="Gene3D" id="3.50.50.60">
    <property type="entry name" value="FAD/NAD(P)-binding domain"/>
    <property type="match status" value="1"/>
</dbReference>
<evidence type="ECO:0000313" key="6">
    <source>
        <dbReference type="Proteomes" id="UP000076512"/>
    </source>
</evidence>
<dbReference type="RefSeq" id="WP_067590956.1">
    <property type="nucleotide sequence ID" value="NZ_JABMCZ010000001.1"/>
</dbReference>
<organism evidence="5 6">
    <name type="scientific">Nocardia terpenica</name>
    <dbReference type="NCBI Taxonomy" id="455432"/>
    <lineage>
        <taxon>Bacteria</taxon>
        <taxon>Bacillati</taxon>
        <taxon>Actinomycetota</taxon>
        <taxon>Actinomycetes</taxon>
        <taxon>Mycobacteriales</taxon>
        <taxon>Nocardiaceae</taxon>
        <taxon>Nocardia</taxon>
    </lineage>
</organism>
<dbReference type="PRINTS" id="PR00420">
    <property type="entry name" value="RNGMNOXGNASE"/>
</dbReference>
<dbReference type="Proteomes" id="UP000076512">
    <property type="component" value="Unassembled WGS sequence"/>
</dbReference>
<comment type="caution">
    <text evidence="5">The sequence shown here is derived from an EMBL/GenBank/DDBJ whole genome shotgun (WGS) entry which is preliminary data.</text>
</comment>
<evidence type="ECO:0000313" key="5">
    <source>
        <dbReference type="EMBL" id="KZM73496.1"/>
    </source>
</evidence>
<dbReference type="PANTHER" id="PTHR43004:SF19">
    <property type="entry name" value="BINDING MONOOXYGENASE, PUTATIVE (JCVI)-RELATED"/>
    <property type="match status" value="1"/>
</dbReference>
<dbReference type="Pfam" id="PF01494">
    <property type="entry name" value="FAD_binding_3"/>
    <property type="match status" value="1"/>
</dbReference>
<dbReference type="SUPFAM" id="SSF51905">
    <property type="entry name" value="FAD/NAD(P)-binding domain"/>
    <property type="match status" value="1"/>
</dbReference>
<evidence type="ECO:0000256" key="3">
    <source>
        <dbReference type="ARBA" id="ARBA00022827"/>
    </source>
</evidence>
<feature type="domain" description="FAD-binding" evidence="4">
    <location>
        <begin position="3"/>
        <end position="347"/>
    </location>
</feature>
<name>A0A164MMK1_9NOCA</name>
<keyword evidence="2" id="KW-0285">Flavoprotein</keyword>
<accession>A0A164MMK1</accession>
<dbReference type="Gene3D" id="3.40.30.120">
    <property type="match status" value="1"/>
</dbReference>
<sequence length="497" mass="52919">MTMDVIVVGGGPVGLMTAALLDAAGVRVEVYERNAEPDRESRATTVHPRTLEVLTMLELNGRRLSDILVAQGSRVPHAHFAMLPERLDYRGLDTPFPFVLMIPQWRTEQVLAEYLRARSIPVHRGAEVTEVAQSADGVRVRVGGAEHTARYLVGADGAHSLVRKASGIEFVGTAPTMVGFVADVRLTEPVTAARYFWRDTAGHAAVVPLSDGIFRVFGIEAADAGLSAERARARQAEPFTLAELRAALIRICGSDFGLADAQWQSRSSNSSRHAARYREGRILLVGDAAHVHLPAGGQGLNVGLQDATNLAWKLAAEIHGWAPDRLRTGDSGYDGERRPIAERLLANTLAQDALMHTFTPAGAALRDMVNGFIARRGEVAADLAAWLSGLGVGYPRPDGAHPLVGTKAPDTALAEGTLLRALRPDRFLLLDFTGALTGLGSARVAVVTAQRPAGWDAVCAALIRPDGHVAHAAETTDGLAAEIAAWTVPDAHLAPVA</sequence>
<gene>
    <name evidence="5" type="ORF">AWN90_33260</name>
</gene>
<evidence type="ECO:0000256" key="2">
    <source>
        <dbReference type="ARBA" id="ARBA00022630"/>
    </source>
</evidence>
<keyword evidence="3" id="KW-0274">FAD</keyword>
<reference evidence="5 6" key="1">
    <citation type="submission" date="2016-04" db="EMBL/GenBank/DDBJ databases">
        <authorList>
            <person name="Evans L.H."/>
            <person name="Alamgir A."/>
            <person name="Owens N."/>
            <person name="Weber N.D."/>
            <person name="Virtaneva K."/>
            <person name="Barbian K."/>
            <person name="Babar A."/>
            <person name="Rosenke K."/>
        </authorList>
    </citation>
    <scope>NUCLEOTIDE SEQUENCE [LARGE SCALE GENOMIC DNA]</scope>
    <source>
        <strain evidence="5 6">IFM 0406</strain>
    </source>
</reference>
<dbReference type="Gene3D" id="3.30.70.2450">
    <property type="match status" value="1"/>
</dbReference>
<dbReference type="EMBL" id="LWGR01000007">
    <property type="protein sequence ID" value="KZM73496.1"/>
    <property type="molecule type" value="Genomic_DNA"/>
</dbReference>
<protein>
    <recommendedName>
        <fullName evidence="4">FAD-binding domain-containing protein</fullName>
    </recommendedName>
</protein>
<dbReference type="InterPro" id="IPR050641">
    <property type="entry name" value="RIFMO-like"/>
</dbReference>
<dbReference type="STRING" id="455432.AWN90_33260"/>